<keyword evidence="2" id="KW-1185">Reference proteome</keyword>
<comment type="caution">
    <text evidence="1">The sequence shown here is derived from an EMBL/GenBank/DDBJ whole genome shotgun (WGS) entry which is preliminary data.</text>
</comment>
<reference evidence="1" key="1">
    <citation type="submission" date="2022-09" db="EMBL/GenBank/DDBJ databases">
        <title>A Global Phylogenomic Analysis of the Shiitake Genus Lentinula.</title>
        <authorList>
            <consortium name="DOE Joint Genome Institute"/>
            <person name="Sierra-Patev S."/>
            <person name="Min B."/>
            <person name="Naranjo-Ortiz M."/>
            <person name="Looney B."/>
            <person name="Konkel Z."/>
            <person name="Slot J.C."/>
            <person name="Sakamoto Y."/>
            <person name="Steenwyk J.L."/>
            <person name="Rokas A."/>
            <person name="Carro J."/>
            <person name="Camarero S."/>
            <person name="Ferreira P."/>
            <person name="Molpeceres G."/>
            <person name="Ruiz-Duenas F.J."/>
            <person name="Serrano A."/>
            <person name="Henrissat B."/>
            <person name="Drula E."/>
            <person name="Hughes K.W."/>
            <person name="Mata J.L."/>
            <person name="Ishikawa N.K."/>
            <person name="Vargas-Isla R."/>
            <person name="Ushijima S."/>
            <person name="Smith C.A."/>
            <person name="Ahrendt S."/>
            <person name="Andreopoulos W."/>
            <person name="He G."/>
            <person name="Labutti K."/>
            <person name="Lipzen A."/>
            <person name="Ng V."/>
            <person name="Riley R."/>
            <person name="Sandor L."/>
            <person name="Barry K."/>
            <person name="Martinez A.T."/>
            <person name="Xiao Y."/>
            <person name="Gibbons J.G."/>
            <person name="Terashima K."/>
            <person name="Grigoriev I.V."/>
            <person name="Hibbett D.S."/>
        </authorList>
    </citation>
    <scope>NUCLEOTIDE SEQUENCE</scope>
    <source>
        <strain evidence="1">TMI1499</strain>
    </source>
</reference>
<evidence type="ECO:0000313" key="1">
    <source>
        <dbReference type="EMBL" id="KAJ3803954.1"/>
    </source>
</evidence>
<dbReference type="EMBL" id="MU796481">
    <property type="protein sequence ID" value="KAJ3803954.1"/>
    <property type="molecule type" value="Genomic_DNA"/>
</dbReference>
<accession>A0ACC1THE0</accession>
<name>A0ACC1THE0_9AGAR</name>
<sequence length="108" mass="12479">MGLPIRFGVFWRVQDPEFEGDRVVLTPEEQLTFTLNHDHANSAYLSWLTRRKAKAAVKIMTKTQAEQKRKEAEKRRSAAERRRSVARVHHICPTPKPPGLISLVSKLY</sequence>
<organism evidence="1 2">
    <name type="scientific">Lentinula aff. lateritia</name>
    <dbReference type="NCBI Taxonomy" id="2804960"/>
    <lineage>
        <taxon>Eukaryota</taxon>
        <taxon>Fungi</taxon>
        <taxon>Dikarya</taxon>
        <taxon>Basidiomycota</taxon>
        <taxon>Agaricomycotina</taxon>
        <taxon>Agaricomycetes</taxon>
        <taxon>Agaricomycetidae</taxon>
        <taxon>Agaricales</taxon>
        <taxon>Marasmiineae</taxon>
        <taxon>Omphalotaceae</taxon>
        <taxon>Lentinula</taxon>
    </lineage>
</organism>
<proteinExistence type="predicted"/>
<gene>
    <name evidence="1" type="ORF">F5876DRAFT_84044</name>
</gene>
<evidence type="ECO:0000313" key="2">
    <source>
        <dbReference type="Proteomes" id="UP001163835"/>
    </source>
</evidence>
<protein>
    <submittedName>
        <fullName evidence="1">Uncharacterized protein</fullName>
    </submittedName>
</protein>
<dbReference type="Proteomes" id="UP001163835">
    <property type="component" value="Unassembled WGS sequence"/>
</dbReference>